<proteinExistence type="predicted"/>
<sequence>MLLLALLCLWSLVCDGIAVGAHHHAAPQFVGAQLQTAAPALDEPCALCGAATTLEALLLPSPPGWRVPFAAVMVVTGTTRRANRRRSLAHGWRSRAPPGTPPPR</sequence>
<name>A0A7X0JCF1_9SPHN</name>
<dbReference type="Proteomes" id="UP000522313">
    <property type="component" value="Unassembled WGS sequence"/>
</dbReference>
<evidence type="ECO:0000256" key="2">
    <source>
        <dbReference type="SAM" id="SignalP"/>
    </source>
</evidence>
<keyword evidence="2" id="KW-0732">Signal</keyword>
<comment type="caution">
    <text evidence="3">The sequence shown here is derived from an EMBL/GenBank/DDBJ whole genome shotgun (WGS) entry which is preliminary data.</text>
</comment>
<dbReference type="AlphaFoldDB" id="A0A7X0JCF1"/>
<gene>
    <name evidence="3" type="ORF">F4693_002022</name>
</gene>
<dbReference type="RefSeq" id="WP_184505635.1">
    <property type="nucleotide sequence ID" value="NZ_JACHBT010000009.1"/>
</dbReference>
<evidence type="ECO:0000313" key="4">
    <source>
        <dbReference type="Proteomes" id="UP000522313"/>
    </source>
</evidence>
<feature type="region of interest" description="Disordered" evidence="1">
    <location>
        <begin position="80"/>
        <end position="104"/>
    </location>
</feature>
<feature type="chain" id="PRO_5031540179" description="DUF2946 domain-containing protein" evidence="2">
    <location>
        <begin position="21"/>
        <end position="104"/>
    </location>
</feature>
<dbReference type="EMBL" id="JACHBT010000009">
    <property type="protein sequence ID" value="MBB6505041.1"/>
    <property type="molecule type" value="Genomic_DNA"/>
</dbReference>
<evidence type="ECO:0000256" key="1">
    <source>
        <dbReference type="SAM" id="MobiDB-lite"/>
    </source>
</evidence>
<evidence type="ECO:0008006" key="5">
    <source>
        <dbReference type="Google" id="ProtNLM"/>
    </source>
</evidence>
<accession>A0A7X0JCF1</accession>
<evidence type="ECO:0000313" key="3">
    <source>
        <dbReference type="EMBL" id="MBB6505041.1"/>
    </source>
</evidence>
<reference evidence="3 4" key="2">
    <citation type="submission" date="2020-08" db="EMBL/GenBank/DDBJ databases">
        <authorList>
            <person name="Partida-Martinez L."/>
            <person name="Huntemann M."/>
            <person name="Clum A."/>
            <person name="Wang J."/>
            <person name="Palaniappan K."/>
            <person name="Ritter S."/>
            <person name="Chen I.-M."/>
            <person name="Stamatis D."/>
            <person name="Reddy T."/>
            <person name="O'Malley R."/>
            <person name="Daum C."/>
            <person name="Shapiro N."/>
            <person name="Ivanova N."/>
            <person name="Kyrpides N."/>
            <person name="Woyke T."/>
        </authorList>
    </citation>
    <scope>NUCLEOTIDE SEQUENCE [LARGE SCALE GENOMIC DNA]</scope>
    <source>
        <strain evidence="3 4">AS3.13</strain>
    </source>
</reference>
<feature type="signal peptide" evidence="2">
    <location>
        <begin position="1"/>
        <end position="20"/>
    </location>
</feature>
<protein>
    <recommendedName>
        <fullName evidence="5">DUF2946 domain-containing protein</fullName>
    </recommendedName>
</protein>
<reference evidence="3 4" key="1">
    <citation type="submission" date="2020-08" db="EMBL/GenBank/DDBJ databases">
        <title>The Agave Microbiome: Exploring the role of microbial communities in plant adaptations to desert environments.</title>
        <authorList>
            <person name="Partida-Martinez L.P."/>
        </authorList>
    </citation>
    <scope>NUCLEOTIDE SEQUENCE [LARGE SCALE GENOMIC DNA]</scope>
    <source>
        <strain evidence="3 4">AS3.13</strain>
    </source>
</reference>
<organism evidence="3 4">
    <name type="scientific">Sphingomonas endophytica</name>
    <dbReference type="NCBI Taxonomy" id="869719"/>
    <lineage>
        <taxon>Bacteria</taxon>
        <taxon>Pseudomonadati</taxon>
        <taxon>Pseudomonadota</taxon>
        <taxon>Alphaproteobacteria</taxon>
        <taxon>Sphingomonadales</taxon>
        <taxon>Sphingomonadaceae</taxon>
        <taxon>Sphingomonas</taxon>
    </lineage>
</organism>